<feature type="domain" description="Integrase DNA-binding" evidence="4">
    <location>
        <begin position="3"/>
        <end position="89"/>
    </location>
</feature>
<dbReference type="GO" id="GO:0003677">
    <property type="term" value="F:DNA binding"/>
    <property type="evidence" value="ECO:0007669"/>
    <property type="project" value="UniProtKB-KW"/>
</dbReference>
<dbReference type="InterPro" id="IPR050808">
    <property type="entry name" value="Phage_Integrase"/>
</dbReference>
<dbReference type="EMBL" id="AP023086">
    <property type="protein sequence ID" value="BCD96234.1"/>
    <property type="molecule type" value="Genomic_DNA"/>
</dbReference>
<dbReference type="InterPro" id="IPR011010">
    <property type="entry name" value="DNA_brk_join_enz"/>
</dbReference>
<dbReference type="Pfam" id="PF22022">
    <property type="entry name" value="Phage_int_M"/>
    <property type="match status" value="1"/>
</dbReference>
<comment type="similarity">
    <text evidence="1">Belongs to the 'phage' integrase family.</text>
</comment>
<dbReference type="Pfam" id="PF13356">
    <property type="entry name" value="Arm-DNA-bind_3"/>
    <property type="match status" value="1"/>
</dbReference>
<organism evidence="6 7">
    <name type="scientific">Marinagarivorans cellulosilyticus</name>
    <dbReference type="NCBI Taxonomy" id="2721545"/>
    <lineage>
        <taxon>Bacteria</taxon>
        <taxon>Pseudomonadati</taxon>
        <taxon>Pseudomonadota</taxon>
        <taxon>Gammaproteobacteria</taxon>
        <taxon>Cellvibrionales</taxon>
        <taxon>Cellvibrionaceae</taxon>
        <taxon>Marinagarivorans</taxon>
    </lineage>
</organism>
<evidence type="ECO:0000313" key="7">
    <source>
        <dbReference type="Proteomes" id="UP001320119"/>
    </source>
</evidence>
<dbReference type="InterPro" id="IPR038488">
    <property type="entry name" value="Integrase_DNA-bd_sf"/>
</dbReference>
<dbReference type="InterPro" id="IPR025166">
    <property type="entry name" value="Integrase_DNA_bind_dom"/>
</dbReference>
<dbReference type="SUPFAM" id="SSF56349">
    <property type="entry name" value="DNA breaking-rejoining enzymes"/>
    <property type="match status" value="1"/>
</dbReference>
<dbReference type="Gene3D" id="1.10.150.130">
    <property type="match status" value="1"/>
</dbReference>
<evidence type="ECO:0000256" key="1">
    <source>
        <dbReference type="ARBA" id="ARBA00008857"/>
    </source>
</evidence>
<dbReference type="PANTHER" id="PTHR30629">
    <property type="entry name" value="PROPHAGE INTEGRASE"/>
    <property type="match status" value="1"/>
</dbReference>
<keyword evidence="3" id="KW-0238">DNA-binding</keyword>
<dbReference type="Gene3D" id="3.30.160.390">
    <property type="entry name" value="Integrase, DNA-binding domain"/>
    <property type="match status" value="1"/>
</dbReference>
<evidence type="ECO:0008006" key="8">
    <source>
        <dbReference type="Google" id="ProtNLM"/>
    </source>
</evidence>
<dbReference type="InterPro" id="IPR053876">
    <property type="entry name" value="Phage_int_M"/>
</dbReference>
<dbReference type="Proteomes" id="UP001320119">
    <property type="component" value="Chromosome"/>
</dbReference>
<dbReference type="KEGG" id="marq:MARGE09_P0433"/>
<name>A0AAN1WEP7_9GAMM</name>
<evidence type="ECO:0000313" key="6">
    <source>
        <dbReference type="EMBL" id="BCD96234.1"/>
    </source>
</evidence>
<reference evidence="6 7" key="1">
    <citation type="journal article" date="2022" name="IScience">
        <title>An ultrasensitive nanofiber-based assay for enzymatic hydrolysis and deep-sea microbial degradation of cellulose.</title>
        <authorList>
            <person name="Tsudome M."/>
            <person name="Tachioka M."/>
            <person name="Miyazaki M."/>
            <person name="Uchimura K."/>
            <person name="Tsuda M."/>
            <person name="Takaki Y."/>
            <person name="Deguchi S."/>
        </authorList>
    </citation>
    <scope>NUCLEOTIDE SEQUENCE [LARGE SCALE GENOMIC DNA]</scope>
    <source>
        <strain evidence="6 7">GE09</strain>
    </source>
</reference>
<proteinExistence type="inferred from homology"/>
<gene>
    <name evidence="6" type="ORF">MARGE09_P0433</name>
</gene>
<evidence type="ECO:0000256" key="3">
    <source>
        <dbReference type="ARBA" id="ARBA00023125"/>
    </source>
</evidence>
<dbReference type="PANTHER" id="PTHR30629:SF2">
    <property type="entry name" value="PROPHAGE INTEGRASE INTS-RELATED"/>
    <property type="match status" value="1"/>
</dbReference>
<protein>
    <recommendedName>
        <fullName evidence="8">Integrase</fullName>
    </recommendedName>
</protein>
<keyword evidence="2" id="KW-0229">DNA integration</keyword>
<evidence type="ECO:0000259" key="5">
    <source>
        <dbReference type="Pfam" id="PF22022"/>
    </source>
</evidence>
<accession>A0AAN1WEP7</accession>
<feature type="domain" description="Phage integrase central" evidence="5">
    <location>
        <begin position="102"/>
        <end position="193"/>
    </location>
</feature>
<dbReference type="RefSeq" id="WP_236985740.1">
    <property type="nucleotide sequence ID" value="NZ_AP023086.1"/>
</dbReference>
<dbReference type="GO" id="GO:0015074">
    <property type="term" value="P:DNA integration"/>
    <property type="evidence" value="ECO:0007669"/>
    <property type="project" value="UniProtKB-KW"/>
</dbReference>
<dbReference type="AlphaFoldDB" id="A0AAN1WEP7"/>
<evidence type="ECO:0000256" key="2">
    <source>
        <dbReference type="ARBA" id="ARBA00022908"/>
    </source>
</evidence>
<sequence>MALTDLQLKNTKPSDKDIWLSDEKGLRALIKATNGKIYFRLKYRFNNKQKTLALGVYPETSLKQARDARDQARQLIKQGLDPLMEKQAAKQASLDKEKTTLSAVAKAWWKLKKGKWKPKHADRVWTRLNDNALKSLGNLPIADIRPKQVIQTTKNIEARGSFDVARRVLQDLRRVFRHAMINDIIDNNPIGDVTAEVLKSKKSKRRASLPHNELPQFLRLLDTYHTLLIHASPPLKQTVSENCIYSCTCSLAITQAQ</sequence>
<keyword evidence="7" id="KW-1185">Reference proteome</keyword>
<dbReference type="InterPro" id="IPR010998">
    <property type="entry name" value="Integrase_recombinase_N"/>
</dbReference>
<evidence type="ECO:0000259" key="4">
    <source>
        <dbReference type="Pfam" id="PF13356"/>
    </source>
</evidence>